<evidence type="ECO:0000313" key="1">
    <source>
        <dbReference type="EMBL" id="UOE39351.1"/>
    </source>
</evidence>
<sequence length="116" mass="13340">MIFESEPNPIVHETNSSNAGNIGKVSQVISFSGEKSFILNSLQRIKNSSICELKKKILDTFISEYTANFSGYVENDFYNMEKENYKVSHSYAKSSFEKVIRDQEYLHKIITTLNLE</sequence>
<keyword evidence="2" id="KW-1185">Reference proteome</keyword>
<protein>
    <submittedName>
        <fullName evidence="1">Uncharacterized protein</fullName>
    </submittedName>
</protein>
<evidence type="ECO:0000313" key="2">
    <source>
        <dbReference type="Proteomes" id="UP000831068"/>
    </source>
</evidence>
<proteinExistence type="predicted"/>
<dbReference type="Proteomes" id="UP000831068">
    <property type="component" value="Chromosome"/>
</dbReference>
<dbReference type="RefSeq" id="WP_243577523.1">
    <property type="nucleotide sequence ID" value="NZ_CP094529.1"/>
</dbReference>
<name>A0ABY4BJI4_9FLAO</name>
<accession>A0ABY4BJI4</accession>
<reference evidence="1 2" key="1">
    <citation type="submission" date="2022-03" db="EMBL/GenBank/DDBJ databases">
        <title>Chryseobacterium sp. isolated from the Andong Sikhe.</title>
        <authorList>
            <person name="Won M."/>
            <person name="Kim S.-J."/>
            <person name="Kwon S.-W."/>
        </authorList>
    </citation>
    <scope>NUCLEOTIDE SEQUENCE [LARGE SCALE GENOMIC DNA]</scope>
    <source>
        <strain evidence="1 2">ADR-1</strain>
    </source>
</reference>
<dbReference type="EMBL" id="CP094529">
    <property type="protein sequence ID" value="UOE39351.1"/>
    <property type="molecule type" value="Genomic_DNA"/>
</dbReference>
<gene>
    <name evidence="1" type="ORF">MTP08_06145</name>
</gene>
<organism evidence="1 2">
    <name type="scientific">Chryseobacterium oryzae</name>
    <dbReference type="NCBI Taxonomy" id="2929799"/>
    <lineage>
        <taxon>Bacteria</taxon>
        <taxon>Pseudomonadati</taxon>
        <taxon>Bacteroidota</taxon>
        <taxon>Flavobacteriia</taxon>
        <taxon>Flavobacteriales</taxon>
        <taxon>Weeksellaceae</taxon>
        <taxon>Chryseobacterium group</taxon>
        <taxon>Chryseobacterium</taxon>
    </lineage>
</organism>